<feature type="compositionally biased region" description="Low complexity" evidence="1">
    <location>
        <begin position="330"/>
        <end position="340"/>
    </location>
</feature>
<gene>
    <name evidence="2" type="ORF">SI7747_02002374</name>
</gene>
<dbReference type="SUPFAM" id="SSF52540">
    <property type="entry name" value="P-loop containing nucleoside triphosphate hydrolases"/>
    <property type="match status" value="1"/>
</dbReference>
<feature type="compositionally biased region" description="Polar residues" evidence="1">
    <location>
        <begin position="303"/>
        <end position="314"/>
    </location>
</feature>
<dbReference type="Pfam" id="PF00071">
    <property type="entry name" value="Ras"/>
    <property type="match status" value="1"/>
</dbReference>
<accession>A0A7I8IEL5</accession>
<protein>
    <submittedName>
        <fullName evidence="2">Uncharacterized protein</fullName>
    </submittedName>
</protein>
<dbReference type="PANTHER" id="PTHR14659">
    <property type="entry name" value="ALPHA- AND GAMMA-ADAPTIN-BINDING PROTEIN P34"/>
    <property type="match status" value="1"/>
</dbReference>
<dbReference type="EMBL" id="LR743589">
    <property type="protein sequence ID" value="CAA2616144.1"/>
    <property type="molecule type" value="Genomic_DNA"/>
</dbReference>
<reference evidence="2 3" key="1">
    <citation type="submission" date="2019-12" db="EMBL/GenBank/DDBJ databases">
        <authorList>
            <person name="Scholz U."/>
            <person name="Mascher M."/>
            <person name="Fiebig A."/>
        </authorList>
    </citation>
    <scope>NUCLEOTIDE SEQUENCE</scope>
</reference>
<dbReference type="PANTHER" id="PTHR14659:SF1">
    <property type="entry name" value="ALPHA- AND GAMMA-ADAPTIN-BINDING PROTEIN P34"/>
    <property type="match status" value="1"/>
</dbReference>
<evidence type="ECO:0000313" key="2">
    <source>
        <dbReference type="EMBL" id="CAA2616144.1"/>
    </source>
</evidence>
<dbReference type="EMBL" id="CACRZD030000002">
    <property type="protein sequence ID" value="CAA6655834.1"/>
    <property type="molecule type" value="Genomic_DNA"/>
</dbReference>
<name>A0A7I8IEL5_SPIIN</name>
<evidence type="ECO:0000256" key="1">
    <source>
        <dbReference type="SAM" id="MobiDB-lite"/>
    </source>
</evidence>
<dbReference type="InterPro" id="IPR001806">
    <property type="entry name" value="Small_GTPase"/>
</dbReference>
<dbReference type="GO" id="GO:0003924">
    <property type="term" value="F:GTPase activity"/>
    <property type="evidence" value="ECO:0007669"/>
    <property type="project" value="InterPro"/>
</dbReference>
<dbReference type="InterPro" id="IPR019341">
    <property type="entry name" value="Alpha/Gamma-adaptin-bd_p34"/>
</dbReference>
<feature type="compositionally biased region" description="Basic and acidic residues" evidence="1">
    <location>
        <begin position="315"/>
        <end position="328"/>
    </location>
</feature>
<dbReference type="GO" id="GO:0005525">
    <property type="term" value="F:GTP binding"/>
    <property type="evidence" value="ECO:0007669"/>
    <property type="project" value="InterPro"/>
</dbReference>
<dbReference type="Pfam" id="PF10199">
    <property type="entry name" value="Adaptin_binding"/>
    <property type="match status" value="1"/>
</dbReference>
<feature type="region of interest" description="Disordered" evidence="1">
    <location>
        <begin position="255"/>
        <end position="277"/>
    </location>
</feature>
<feature type="region of interest" description="Disordered" evidence="1">
    <location>
        <begin position="303"/>
        <end position="365"/>
    </location>
</feature>
<dbReference type="Gene3D" id="3.40.50.300">
    <property type="entry name" value="P-loop containing nucleotide triphosphate hydrolases"/>
    <property type="match status" value="1"/>
</dbReference>
<dbReference type="AlphaFoldDB" id="A0A7I8IEL5"/>
<evidence type="ECO:0000313" key="3">
    <source>
        <dbReference type="Proteomes" id="UP001189122"/>
    </source>
</evidence>
<dbReference type="CDD" id="cd00882">
    <property type="entry name" value="Ras_like_GTPase"/>
    <property type="match status" value="1"/>
</dbReference>
<dbReference type="InterPro" id="IPR027417">
    <property type="entry name" value="P-loop_NTPase"/>
</dbReference>
<proteinExistence type="predicted"/>
<dbReference type="Proteomes" id="UP001189122">
    <property type="component" value="Unassembled WGS sequence"/>
</dbReference>
<sequence length="414" mass="45380">MDPEDLSSGVAGAERTRLPVPLENRPGVFLVGSPNVGKRTLLSRLLSIDLSDESDSLAGVLRHGWTIDTKYYSADICIWTAQLDGHFSFGMLQASDQLTALVMVFDMNDASSFVALQNWVSGADLQEFEILLCVGNKADLLPGHLAHVEYRRQLQKQRESAYEPQPEFLDYGISETEGSSLLGEEEPSSEIRKSYMEWCSRYNIEFIEVCASNADFDKCLSADGDIQGVERIRGALSAHMWPGMVLKSGEKILKPSLSETGGDKHSDEESDFEVEYERLSAGSDDQWAGASYSWVSFDDQGASTGSRECSSSTGKKVEESPDCGHEEGESSSAHGSALEGAGHEEDPVVDEPSQADESGLDEHPAFENLEQLMTEIGSMRENLRLMPDFQRREAAAKLAMKMAVLFGEDSDGDS</sequence>
<keyword evidence="3" id="KW-1185">Reference proteome</keyword>
<organism evidence="2">
    <name type="scientific">Spirodela intermedia</name>
    <name type="common">Intermediate duckweed</name>
    <dbReference type="NCBI Taxonomy" id="51605"/>
    <lineage>
        <taxon>Eukaryota</taxon>
        <taxon>Viridiplantae</taxon>
        <taxon>Streptophyta</taxon>
        <taxon>Embryophyta</taxon>
        <taxon>Tracheophyta</taxon>
        <taxon>Spermatophyta</taxon>
        <taxon>Magnoliopsida</taxon>
        <taxon>Liliopsida</taxon>
        <taxon>Araceae</taxon>
        <taxon>Lemnoideae</taxon>
        <taxon>Spirodela</taxon>
    </lineage>
</organism>